<protein>
    <recommendedName>
        <fullName evidence="1">Reverse transcriptase zinc-binding domain-containing protein</fullName>
    </recommendedName>
</protein>
<reference evidence="2 3" key="1">
    <citation type="journal article" date="2021" name="Plant Biotechnol. J.">
        <title>Multi-omics assisted identification of the key and species-specific regulatory components of drought-tolerant mechanisms in Gossypium stocksii.</title>
        <authorList>
            <person name="Yu D."/>
            <person name="Ke L."/>
            <person name="Zhang D."/>
            <person name="Wu Y."/>
            <person name="Sun Y."/>
            <person name="Mei J."/>
            <person name="Sun J."/>
            <person name="Sun Y."/>
        </authorList>
    </citation>
    <scope>NUCLEOTIDE SEQUENCE [LARGE SCALE GENOMIC DNA]</scope>
    <source>
        <strain evidence="3">cv. E1</strain>
        <tissue evidence="2">Leaf</tissue>
    </source>
</reference>
<evidence type="ECO:0000313" key="3">
    <source>
        <dbReference type="Proteomes" id="UP000828251"/>
    </source>
</evidence>
<sequence length="282" mass="33267">MASRSGVMKNIYWNVRRLGSPRSVRRLRHLLKQHNPHMVFLMETKIDIKTYGPGNQKFKFEAWWTMEESFKQEVKLSWESSTEEVQAALRRTGPTKVLEPMASQHYSFKDFKVVELIDSNERKWKRELINNTFPEVEAKKILSISLPKEPHADILTWSREPSGEYSIRSAYKLLQISDPRAYALQTDYRDFYRKLWLLDLPPKIKVTISKISWNYLPTRANMVYRKLVNSFACPRCSEGVETMDHLLRECPILVSVWRALSTSNFIQESNIAFDQWLSRVFV</sequence>
<dbReference type="Pfam" id="PF13966">
    <property type="entry name" value="zf-RVT"/>
    <property type="match status" value="1"/>
</dbReference>
<name>A0A9D3W2K6_9ROSI</name>
<comment type="caution">
    <text evidence="2">The sequence shown here is derived from an EMBL/GenBank/DDBJ whole genome shotgun (WGS) entry which is preliminary data.</text>
</comment>
<accession>A0A9D3W2K6</accession>
<dbReference type="AlphaFoldDB" id="A0A9D3W2K6"/>
<organism evidence="2 3">
    <name type="scientific">Gossypium stocksii</name>
    <dbReference type="NCBI Taxonomy" id="47602"/>
    <lineage>
        <taxon>Eukaryota</taxon>
        <taxon>Viridiplantae</taxon>
        <taxon>Streptophyta</taxon>
        <taxon>Embryophyta</taxon>
        <taxon>Tracheophyta</taxon>
        <taxon>Spermatophyta</taxon>
        <taxon>Magnoliopsida</taxon>
        <taxon>eudicotyledons</taxon>
        <taxon>Gunneridae</taxon>
        <taxon>Pentapetalae</taxon>
        <taxon>rosids</taxon>
        <taxon>malvids</taxon>
        <taxon>Malvales</taxon>
        <taxon>Malvaceae</taxon>
        <taxon>Malvoideae</taxon>
        <taxon>Gossypium</taxon>
    </lineage>
</organism>
<dbReference type="InterPro" id="IPR026960">
    <property type="entry name" value="RVT-Znf"/>
</dbReference>
<dbReference type="OrthoDB" id="1001830at2759"/>
<dbReference type="Proteomes" id="UP000828251">
    <property type="component" value="Unassembled WGS sequence"/>
</dbReference>
<keyword evidence="3" id="KW-1185">Reference proteome</keyword>
<evidence type="ECO:0000259" key="1">
    <source>
        <dbReference type="Pfam" id="PF13966"/>
    </source>
</evidence>
<dbReference type="EMBL" id="JAIQCV010000004">
    <property type="protein sequence ID" value="KAH1106865.1"/>
    <property type="molecule type" value="Genomic_DNA"/>
</dbReference>
<dbReference type="SUPFAM" id="SSF56219">
    <property type="entry name" value="DNase I-like"/>
    <property type="match status" value="1"/>
</dbReference>
<dbReference type="InterPro" id="IPR036691">
    <property type="entry name" value="Endo/exonu/phosph_ase_sf"/>
</dbReference>
<dbReference type="Gene3D" id="3.60.10.10">
    <property type="entry name" value="Endonuclease/exonuclease/phosphatase"/>
    <property type="match status" value="1"/>
</dbReference>
<proteinExistence type="predicted"/>
<feature type="domain" description="Reverse transcriptase zinc-binding" evidence="1">
    <location>
        <begin position="165"/>
        <end position="257"/>
    </location>
</feature>
<evidence type="ECO:0000313" key="2">
    <source>
        <dbReference type="EMBL" id="KAH1106865.1"/>
    </source>
</evidence>
<gene>
    <name evidence="2" type="ORF">J1N35_010633</name>
</gene>